<dbReference type="HAMAP" id="MF_00274">
    <property type="entry name" value="DNA_YbaB_EbfC"/>
    <property type="match status" value="1"/>
</dbReference>
<gene>
    <name evidence="4" type="ORF">KDL01_15565</name>
</gene>
<protein>
    <recommendedName>
        <fullName evidence="2">Nucleoid-associated protein KDL01_15565</fullName>
    </recommendedName>
</protein>
<dbReference type="Proteomes" id="UP000675781">
    <property type="component" value="Unassembled WGS sequence"/>
</dbReference>
<evidence type="ECO:0000256" key="2">
    <source>
        <dbReference type="HAMAP-Rule" id="MF_00274"/>
    </source>
</evidence>
<evidence type="ECO:0000313" key="4">
    <source>
        <dbReference type="EMBL" id="MBR7834692.1"/>
    </source>
</evidence>
<comment type="caution">
    <text evidence="4">The sequence shown here is derived from an EMBL/GenBank/DDBJ whole genome shotgun (WGS) entry which is preliminary data.</text>
</comment>
<dbReference type="SUPFAM" id="SSF82607">
    <property type="entry name" value="YbaB-like"/>
    <property type="match status" value="1"/>
</dbReference>
<dbReference type="Gene3D" id="3.30.1310.10">
    <property type="entry name" value="Nucleoid-associated protein YbaB-like domain"/>
    <property type="match status" value="1"/>
</dbReference>
<keyword evidence="5" id="KW-1185">Reference proteome</keyword>
<dbReference type="PANTHER" id="PTHR33449">
    <property type="entry name" value="NUCLEOID-ASSOCIATED PROTEIN YBAB"/>
    <property type="match status" value="1"/>
</dbReference>
<dbReference type="Pfam" id="PF02575">
    <property type="entry name" value="YbaB_DNA_bd"/>
    <property type="match status" value="1"/>
</dbReference>
<comment type="similarity">
    <text evidence="2">Belongs to the YbaB/EbfC family.</text>
</comment>
<dbReference type="PIRSF" id="PIRSF004555">
    <property type="entry name" value="UCP004555"/>
    <property type="match status" value="1"/>
</dbReference>
<dbReference type="InterPro" id="IPR036894">
    <property type="entry name" value="YbaB-like_sf"/>
</dbReference>
<dbReference type="PANTHER" id="PTHR33449:SF1">
    <property type="entry name" value="NUCLEOID-ASSOCIATED PROTEIN YBAB"/>
    <property type="match status" value="1"/>
</dbReference>
<dbReference type="AlphaFoldDB" id="A0A941EN13"/>
<evidence type="ECO:0000313" key="5">
    <source>
        <dbReference type="Proteomes" id="UP000675781"/>
    </source>
</evidence>
<dbReference type="GO" id="GO:0003677">
    <property type="term" value="F:DNA binding"/>
    <property type="evidence" value="ECO:0007669"/>
    <property type="project" value="UniProtKB-UniRule"/>
</dbReference>
<dbReference type="InterPro" id="IPR004401">
    <property type="entry name" value="YbaB/EbfC"/>
</dbReference>
<evidence type="ECO:0000256" key="1">
    <source>
        <dbReference type="ARBA" id="ARBA00023125"/>
    </source>
</evidence>
<comment type="subunit">
    <text evidence="2">Homodimer.</text>
</comment>
<comment type="function">
    <text evidence="2">Binds to DNA and alters its conformation. May be involved in regulation of gene expression, nucleoid organization and DNA protection.</text>
</comment>
<accession>A0A941EN13</accession>
<comment type="subcellular location">
    <subcellularLocation>
        <location evidence="2">Cytoplasm</location>
        <location evidence="2">Nucleoid</location>
    </subcellularLocation>
</comment>
<dbReference type="NCBIfam" id="TIGR00103">
    <property type="entry name" value="DNA_YbaB_EbfC"/>
    <property type="match status" value="1"/>
</dbReference>
<dbReference type="EMBL" id="JAGSOG010000066">
    <property type="protein sequence ID" value="MBR7834692.1"/>
    <property type="molecule type" value="Genomic_DNA"/>
</dbReference>
<evidence type="ECO:0000256" key="3">
    <source>
        <dbReference type="SAM" id="MobiDB-lite"/>
    </source>
</evidence>
<feature type="compositionally biased region" description="Low complexity" evidence="3">
    <location>
        <begin position="1"/>
        <end position="17"/>
    </location>
</feature>
<dbReference type="GO" id="GO:0043590">
    <property type="term" value="C:bacterial nucleoid"/>
    <property type="evidence" value="ECO:0007669"/>
    <property type="project" value="UniProtKB-UniRule"/>
</dbReference>
<dbReference type="GO" id="GO:0005829">
    <property type="term" value="C:cytosol"/>
    <property type="evidence" value="ECO:0007669"/>
    <property type="project" value="TreeGrafter"/>
</dbReference>
<sequence>MGSLLQQAQQMQQQMEAAQHELAERSVTGTAGGGLVEATVTGLGELTGLRIAPEAADPADTETLADLVIAAIRDANAQAEALQQDKLGPLAQLGQGGFGGLGGGPGASFPLGF</sequence>
<keyword evidence="2" id="KW-0963">Cytoplasm</keyword>
<name>A0A941EN13_9ACTN</name>
<feature type="region of interest" description="Disordered" evidence="3">
    <location>
        <begin position="1"/>
        <end position="31"/>
    </location>
</feature>
<organism evidence="4 5">
    <name type="scientific">Actinospica durhamensis</name>
    <dbReference type="NCBI Taxonomy" id="1508375"/>
    <lineage>
        <taxon>Bacteria</taxon>
        <taxon>Bacillati</taxon>
        <taxon>Actinomycetota</taxon>
        <taxon>Actinomycetes</taxon>
        <taxon>Catenulisporales</taxon>
        <taxon>Actinospicaceae</taxon>
        <taxon>Actinospica</taxon>
    </lineage>
</organism>
<proteinExistence type="inferred from homology"/>
<dbReference type="RefSeq" id="WP_212529210.1">
    <property type="nucleotide sequence ID" value="NZ_JAGSOG010000066.1"/>
</dbReference>
<keyword evidence="1 2" id="KW-0238">DNA-binding</keyword>
<reference evidence="4" key="1">
    <citation type="submission" date="2021-04" db="EMBL/GenBank/DDBJ databases">
        <title>Genome based classification of Actinospica acidithermotolerans sp. nov., an actinobacterium isolated from an Indonesian hot spring.</title>
        <authorList>
            <person name="Kusuma A.B."/>
            <person name="Putra K.E."/>
            <person name="Nafisah S."/>
            <person name="Loh J."/>
            <person name="Nouioui I."/>
            <person name="Goodfellow M."/>
        </authorList>
    </citation>
    <scope>NUCLEOTIDE SEQUENCE</scope>
    <source>
        <strain evidence="4">CSCA 57</strain>
    </source>
</reference>